<evidence type="ECO:0000313" key="9">
    <source>
        <dbReference type="EMBL" id="HIZ32477.1"/>
    </source>
</evidence>
<feature type="signal peptide" evidence="6">
    <location>
        <begin position="1"/>
        <end position="24"/>
    </location>
</feature>
<dbReference type="SUPFAM" id="SSF63411">
    <property type="entry name" value="LuxS/MPP-like metallohydrolase"/>
    <property type="match status" value="4"/>
</dbReference>
<protein>
    <submittedName>
        <fullName evidence="9">Insulinase family protein</fullName>
    </submittedName>
</protein>
<dbReference type="Pfam" id="PF05193">
    <property type="entry name" value="Peptidase_M16_C"/>
    <property type="match status" value="2"/>
</dbReference>
<dbReference type="InterPro" id="IPR011249">
    <property type="entry name" value="Metalloenz_LuxS/M16"/>
</dbReference>
<evidence type="ECO:0000256" key="1">
    <source>
        <dbReference type="ARBA" id="ARBA00007261"/>
    </source>
</evidence>
<dbReference type="InterPro" id="IPR007863">
    <property type="entry name" value="Peptidase_M16_C"/>
</dbReference>
<feature type="domain" description="Peptidase M16 N-terminal" evidence="7">
    <location>
        <begin position="45"/>
        <end position="83"/>
    </location>
</feature>
<keyword evidence="2" id="KW-0645">Protease</keyword>
<evidence type="ECO:0000256" key="4">
    <source>
        <dbReference type="ARBA" id="ARBA00022833"/>
    </source>
</evidence>
<keyword evidence="5" id="KW-0482">Metalloprotease</keyword>
<evidence type="ECO:0000256" key="2">
    <source>
        <dbReference type="ARBA" id="ARBA00022670"/>
    </source>
</evidence>
<evidence type="ECO:0000313" key="10">
    <source>
        <dbReference type="Proteomes" id="UP000824028"/>
    </source>
</evidence>
<dbReference type="PANTHER" id="PTHR43690:SF17">
    <property type="entry name" value="PROTEIN YHJJ"/>
    <property type="match status" value="1"/>
</dbReference>
<dbReference type="GO" id="GO:0006508">
    <property type="term" value="P:proteolysis"/>
    <property type="evidence" value="ECO:0007669"/>
    <property type="project" value="UniProtKB-KW"/>
</dbReference>
<dbReference type="InterPro" id="IPR011765">
    <property type="entry name" value="Pept_M16_N"/>
</dbReference>
<comment type="similarity">
    <text evidence="1">Belongs to the peptidase M16 family.</text>
</comment>
<dbReference type="Pfam" id="PF00675">
    <property type="entry name" value="Peptidase_M16"/>
    <property type="match status" value="2"/>
</dbReference>
<dbReference type="AlphaFoldDB" id="A0A9D2E7Y2"/>
<dbReference type="GO" id="GO:0008237">
    <property type="term" value="F:metallopeptidase activity"/>
    <property type="evidence" value="ECO:0007669"/>
    <property type="project" value="UniProtKB-KW"/>
</dbReference>
<evidence type="ECO:0000256" key="3">
    <source>
        <dbReference type="ARBA" id="ARBA00022801"/>
    </source>
</evidence>
<reference evidence="9" key="1">
    <citation type="journal article" date="2021" name="PeerJ">
        <title>Extensive microbial diversity within the chicken gut microbiome revealed by metagenomics and culture.</title>
        <authorList>
            <person name="Gilroy R."/>
            <person name="Ravi A."/>
            <person name="Getino M."/>
            <person name="Pursley I."/>
            <person name="Horton D.L."/>
            <person name="Alikhan N.F."/>
            <person name="Baker D."/>
            <person name="Gharbi K."/>
            <person name="Hall N."/>
            <person name="Watson M."/>
            <person name="Adriaenssens E.M."/>
            <person name="Foster-Nyarko E."/>
            <person name="Jarju S."/>
            <person name="Secka A."/>
            <person name="Antonio M."/>
            <person name="Oren A."/>
            <person name="Chaudhuri R.R."/>
            <person name="La Ragione R."/>
            <person name="Hildebrand F."/>
            <person name="Pallen M.J."/>
        </authorList>
    </citation>
    <scope>NUCLEOTIDE SEQUENCE</scope>
    <source>
        <strain evidence="9">ChiHjej9B8-1298</strain>
    </source>
</reference>
<dbReference type="InterPro" id="IPR050626">
    <property type="entry name" value="Peptidase_M16"/>
</dbReference>
<organism evidence="9 10">
    <name type="scientific">Candidatus Bacteroides merdigallinarum</name>
    <dbReference type="NCBI Taxonomy" id="2838473"/>
    <lineage>
        <taxon>Bacteria</taxon>
        <taxon>Pseudomonadati</taxon>
        <taxon>Bacteroidota</taxon>
        <taxon>Bacteroidia</taxon>
        <taxon>Bacteroidales</taxon>
        <taxon>Bacteroidaceae</taxon>
        <taxon>Bacteroides</taxon>
    </lineage>
</organism>
<sequence length="968" mass="109607">MKTSCRLKAVLLLAVALLALPTFGQGLKAFKLKNGLSVYIWEDNTKSDVFGIVAVRAGSVNEPEEYTGLAHYLEHVMFKGTDQIGALDWAKEKPIYDQIIAKYDEMAATSDPAQKAAIGRQINDLTVEAGKISVSNEFSDLMESIGGKNLNAGTSYDLTYYHNSFPAYQINKWLEISSQRFIHPVFRTFQSELENVYEEYNMYQDNPGNQQANFLRSKAFEGHPYARDIIGLPEHLKNPHLSKLIDFYNEWYVPENMVLILVGNVNAQQIAGRIAGTFGRLEAKPLPQRKTYPDLEIKGRTQYSAKVGIYPSVCLIYPGVPAGHPDELPLEIAMSLLSNGDHTGTLDKLTLDGELTDCGASPMTMREQGRNLIQCIPLYDENQRRFESNKSTEKKALEAIRRVANGEFEDWKVEAIKMNLCRDFDVQMESNTFKGQLLMDAFINNKDLAKVLNYKDEVMAVTTDDIKRVVKQYLGDNYLALYIEQGKAKKGEKIQKPGYKPIEPPVGKESLYAMQFKHMPIGQVEEKFIDFSDVQVQQLNDRSKLYYTPNTENNVFSLTLRYGTGEREFPKLGIAAELMNNAGVMGAYEPQQLKEELSRLNATCQVWASDDYLYIMMRGYEQTLPQACQLLSRQILMPQLDDKQLSRLKGSVLGSRQQRKDNVSTLADALSQYIRYGEKSDYIDELTDQQMLELQISELTGDINRAANYEAEIFYCGTLPFEQVAQVLSTSLPLVANERPSLSPQDKPLAPVAENTVYFLPNNDAEQAQIFFYLPMGAYDKQDDVLRDAFNQYFSGGFGGLVMNEIREKRSMAYYAGANVLTPALPGNPTYMYGHLGTQNDKVNDAVDVFMRLVNDMPQNPSRLDNIKSYLRQEALSTHPDFRSKAQYLRTIRRMGYTDDPAKVNLPKIDALTFDDITKFYRANIQGKPYVIGIIGNPKMIDTDKLAKYGKVVKLNERKLFNTKDALF</sequence>
<evidence type="ECO:0000259" key="8">
    <source>
        <dbReference type="Pfam" id="PF05193"/>
    </source>
</evidence>
<name>A0A9D2E7Y2_9BACE</name>
<dbReference type="PANTHER" id="PTHR43690">
    <property type="entry name" value="NARDILYSIN"/>
    <property type="match status" value="1"/>
</dbReference>
<evidence type="ECO:0000259" key="7">
    <source>
        <dbReference type="Pfam" id="PF00675"/>
    </source>
</evidence>
<feature type="chain" id="PRO_5038360128" evidence="6">
    <location>
        <begin position="25"/>
        <end position="968"/>
    </location>
</feature>
<gene>
    <name evidence="9" type="ORF">H9814_02860</name>
</gene>
<dbReference type="Gene3D" id="3.30.830.10">
    <property type="entry name" value="Metalloenzyme, LuxS/M16 peptidase-like"/>
    <property type="match status" value="4"/>
</dbReference>
<dbReference type="EMBL" id="DXBX01000022">
    <property type="protein sequence ID" value="HIZ32477.1"/>
    <property type="molecule type" value="Genomic_DNA"/>
</dbReference>
<reference evidence="9" key="2">
    <citation type="submission" date="2021-04" db="EMBL/GenBank/DDBJ databases">
        <authorList>
            <person name="Gilroy R."/>
        </authorList>
    </citation>
    <scope>NUCLEOTIDE SEQUENCE</scope>
    <source>
        <strain evidence="9">ChiHjej9B8-1298</strain>
    </source>
</reference>
<feature type="domain" description="Peptidase M16 C-terminal" evidence="8">
    <location>
        <begin position="243"/>
        <end position="420"/>
    </location>
</feature>
<evidence type="ECO:0000256" key="5">
    <source>
        <dbReference type="ARBA" id="ARBA00023049"/>
    </source>
</evidence>
<keyword evidence="3" id="KW-0378">Hydrolase</keyword>
<feature type="domain" description="Peptidase M16 N-terminal" evidence="7">
    <location>
        <begin position="135"/>
        <end position="230"/>
    </location>
</feature>
<accession>A0A9D2E7Y2</accession>
<evidence type="ECO:0000256" key="6">
    <source>
        <dbReference type="SAM" id="SignalP"/>
    </source>
</evidence>
<comment type="caution">
    <text evidence="9">The sequence shown here is derived from an EMBL/GenBank/DDBJ whole genome shotgun (WGS) entry which is preliminary data.</text>
</comment>
<dbReference type="Proteomes" id="UP000824028">
    <property type="component" value="Unassembled WGS sequence"/>
</dbReference>
<keyword evidence="4" id="KW-0862">Zinc</keyword>
<keyword evidence="6" id="KW-0732">Signal</keyword>
<feature type="domain" description="Peptidase M16 C-terminal" evidence="8">
    <location>
        <begin position="711"/>
        <end position="860"/>
    </location>
</feature>
<dbReference type="GO" id="GO:0046872">
    <property type="term" value="F:metal ion binding"/>
    <property type="evidence" value="ECO:0007669"/>
    <property type="project" value="InterPro"/>
</dbReference>
<proteinExistence type="inferred from homology"/>